<dbReference type="InterPro" id="IPR037402">
    <property type="entry name" value="YidZ_PBP2"/>
</dbReference>
<keyword evidence="4" id="KW-0804">Transcription</keyword>
<dbReference type="Gene3D" id="1.10.10.10">
    <property type="entry name" value="Winged helix-like DNA-binding domain superfamily/Winged helix DNA-binding domain"/>
    <property type="match status" value="1"/>
</dbReference>
<dbReference type="InterPro" id="IPR036390">
    <property type="entry name" value="WH_DNA-bd_sf"/>
</dbReference>
<reference evidence="6 7" key="1">
    <citation type="submission" date="2019-03" db="EMBL/GenBank/DDBJ databases">
        <title>Draft Genome Sequence of Duganella callidus sp. nov., a Novel Duganella Species Isolated from Cultivated Soil.</title>
        <authorList>
            <person name="Raths R."/>
            <person name="Peta V."/>
            <person name="Bucking H."/>
        </authorList>
    </citation>
    <scope>NUCLEOTIDE SEQUENCE [LARGE SCALE GENOMIC DNA]</scope>
    <source>
        <strain evidence="6 7">DN04</strain>
    </source>
</reference>
<organism evidence="6 7">
    <name type="scientific">Duganella callida</name>
    <dbReference type="NCBI Taxonomy" id="2561932"/>
    <lineage>
        <taxon>Bacteria</taxon>
        <taxon>Pseudomonadati</taxon>
        <taxon>Pseudomonadota</taxon>
        <taxon>Betaproteobacteria</taxon>
        <taxon>Burkholderiales</taxon>
        <taxon>Oxalobacteraceae</taxon>
        <taxon>Telluria group</taxon>
        <taxon>Duganella</taxon>
    </lineage>
</organism>
<dbReference type="PRINTS" id="PR00039">
    <property type="entry name" value="HTHLYSR"/>
</dbReference>
<dbReference type="AlphaFoldDB" id="A0A4Y9STQ6"/>
<feature type="domain" description="HTH lysR-type" evidence="5">
    <location>
        <begin position="26"/>
        <end position="84"/>
    </location>
</feature>
<dbReference type="PROSITE" id="PS50931">
    <property type="entry name" value="HTH_LYSR"/>
    <property type="match status" value="1"/>
</dbReference>
<evidence type="ECO:0000256" key="4">
    <source>
        <dbReference type="ARBA" id="ARBA00023163"/>
    </source>
</evidence>
<dbReference type="InterPro" id="IPR050389">
    <property type="entry name" value="LysR-type_TF"/>
</dbReference>
<evidence type="ECO:0000313" key="6">
    <source>
        <dbReference type="EMBL" id="TFW29991.1"/>
    </source>
</evidence>
<dbReference type="Pfam" id="PF03466">
    <property type="entry name" value="LysR_substrate"/>
    <property type="match status" value="1"/>
</dbReference>
<evidence type="ECO:0000256" key="3">
    <source>
        <dbReference type="ARBA" id="ARBA00023125"/>
    </source>
</evidence>
<dbReference type="SUPFAM" id="SSF46785">
    <property type="entry name" value="Winged helix' DNA-binding domain"/>
    <property type="match status" value="1"/>
</dbReference>
<evidence type="ECO:0000313" key="7">
    <source>
        <dbReference type="Proteomes" id="UP000297729"/>
    </source>
</evidence>
<dbReference type="EMBL" id="SPVG01000027">
    <property type="protein sequence ID" value="TFW29991.1"/>
    <property type="molecule type" value="Genomic_DNA"/>
</dbReference>
<keyword evidence="7" id="KW-1185">Reference proteome</keyword>
<dbReference type="Gene3D" id="3.40.190.10">
    <property type="entry name" value="Periplasmic binding protein-like II"/>
    <property type="match status" value="2"/>
</dbReference>
<accession>A0A4Y9STQ6</accession>
<gene>
    <name evidence="6" type="ORF">E4L98_02825</name>
</gene>
<dbReference type="SUPFAM" id="SSF53850">
    <property type="entry name" value="Periplasmic binding protein-like II"/>
    <property type="match status" value="1"/>
</dbReference>
<dbReference type="OrthoDB" id="8557381at2"/>
<sequence>MNTVAEPLDLFTAGLQRAALPLRGADLPLLVSLDVLLEECNVTRAATRLHVSQPALSAQLSRLRVLFDDPLLVPSENSRGLVPSQFALDLHRRLKPALAALSSAIRPDADSFRPSDSTRTFTVAAANAAAAMVMPALIARLRATGNRALKLITAEPDYLRVAGQLERGEVDVCISPACLLPSNLRVHPLLSTEHVLVQRRGHPRGTAAVGLTEYCQQLDHVTISRDGQLHGYIDEQLYRQGGSRQVAVAVRDFSYVAQVLMFSDLVCTMPAQLARSLHAAVECVPLLFPLSAYSLCLAWHARSDDDAGLQWLRQEVQALFAGAR</sequence>
<keyword evidence="2" id="KW-0805">Transcription regulation</keyword>
<keyword evidence="3" id="KW-0238">DNA-binding</keyword>
<dbReference type="GO" id="GO:0003677">
    <property type="term" value="F:DNA binding"/>
    <property type="evidence" value="ECO:0007669"/>
    <property type="project" value="UniProtKB-KW"/>
</dbReference>
<dbReference type="PANTHER" id="PTHR30118">
    <property type="entry name" value="HTH-TYPE TRANSCRIPTIONAL REGULATOR LEUO-RELATED"/>
    <property type="match status" value="1"/>
</dbReference>
<name>A0A4Y9STQ6_9BURK</name>
<dbReference type="RefSeq" id="WP_135200056.1">
    <property type="nucleotide sequence ID" value="NZ_SPVG01000027.1"/>
</dbReference>
<evidence type="ECO:0000256" key="2">
    <source>
        <dbReference type="ARBA" id="ARBA00023015"/>
    </source>
</evidence>
<evidence type="ECO:0000259" key="5">
    <source>
        <dbReference type="PROSITE" id="PS50931"/>
    </source>
</evidence>
<comment type="similarity">
    <text evidence="1">Belongs to the LysR transcriptional regulatory family.</text>
</comment>
<evidence type="ECO:0000256" key="1">
    <source>
        <dbReference type="ARBA" id="ARBA00009437"/>
    </source>
</evidence>
<dbReference type="CDD" id="cd08417">
    <property type="entry name" value="PBP2_Nitroaromatics_like"/>
    <property type="match status" value="1"/>
</dbReference>
<protein>
    <submittedName>
        <fullName evidence="6">LysR family transcriptional regulator</fullName>
    </submittedName>
</protein>
<comment type="caution">
    <text evidence="6">The sequence shown here is derived from an EMBL/GenBank/DDBJ whole genome shotgun (WGS) entry which is preliminary data.</text>
</comment>
<dbReference type="GO" id="GO:0003700">
    <property type="term" value="F:DNA-binding transcription factor activity"/>
    <property type="evidence" value="ECO:0007669"/>
    <property type="project" value="InterPro"/>
</dbReference>
<dbReference type="InterPro" id="IPR005119">
    <property type="entry name" value="LysR_subst-bd"/>
</dbReference>
<dbReference type="InterPro" id="IPR000847">
    <property type="entry name" value="LysR_HTH_N"/>
</dbReference>
<dbReference type="Pfam" id="PF00126">
    <property type="entry name" value="HTH_1"/>
    <property type="match status" value="1"/>
</dbReference>
<dbReference type="PANTHER" id="PTHR30118:SF15">
    <property type="entry name" value="TRANSCRIPTIONAL REGULATORY PROTEIN"/>
    <property type="match status" value="1"/>
</dbReference>
<dbReference type="Proteomes" id="UP000297729">
    <property type="component" value="Unassembled WGS sequence"/>
</dbReference>
<proteinExistence type="inferred from homology"/>
<dbReference type="InterPro" id="IPR036388">
    <property type="entry name" value="WH-like_DNA-bd_sf"/>
</dbReference>